<evidence type="ECO:0000256" key="3">
    <source>
        <dbReference type="ARBA" id="ARBA00023082"/>
    </source>
</evidence>
<dbReference type="SUPFAM" id="SSF88946">
    <property type="entry name" value="Sigma2 domain of RNA polymerase sigma factors"/>
    <property type="match status" value="1"/>
</dbReference>
<dbReference type="RefSeq" id="WP_116694704.1">
    <property type="nucleotide sequence ID" value="NZ_QEHR01000006.1"/>
</dbReference>
<evidence type="ECO:0000256" key="1">
    <source>
        <dbReference type="ARBA" id="ARBA00010641"/>
    </source>
</evidence>
<dbReference type="NCBIfam" id="TIGR02937">
    <property type="entry name" value="sigma70-ECF"/>
    <property type="match status" value="1"/>
</dbReference>
<organism evidence="7 8">
    <name type="scientific">Marixanthomonas spongiae</name>
    <dbReference type="NCBI Taxonomy" id="2174845"/>
    <lineage>
        <taxon>Bacteria</taxon>
        <taxon>Pseudomonadati</taxon>
        <taxon>Bacteroidota</taxon>
        <taxon>Flavobacteriia</taxon>
        <taxon>Flavobacteriales</taxon>
        <taxon>Flavobacteriaceae</taxon>
        <taxon>Marixanthomonas</taxon>
    </lineage>
</organism>
<comment type="similarity">
    <text evidence="1">Belongs to the sigma-70 factor family. ECF subfamily.</text>
</comment>
<dbReference type="GO" id="GO:0016987">
    <property type="term" value="F:sigma factor activity"/>
    <property type="evidence" value="ECO:0007669"/>
    <property type="project" value="UniProtKB-KW"/>
</dbReference>
<dbReference type="Gene3D" id="1.10.1740.10">
    <property type="match status" value="1"/>
</dbReference>
<name>A0A2U0HZD5_9FLAO</name>
<dbReference type="InterPro" id="IPR013325">
    <property type="entry name" value="RNA_pol_sigma_r2"/>
</dbReference>
<dbReference type="PANTHER" id="PTHR43133">
    <property type="entry name" value="RNA POLYMERASE ECF-TYPE SIGMA FACTO"/>
    <property type="match status" value="1"/>
</dbReference>
<dbReference type="Proteomes" id="UP000245962">
    <property type="component" value="Unassembled WGS sequence"/>
</dbReference>
<keyword evidence="4" id="KW-0238">DNA-binding</keyword>
<feature type="domain" description="RNA polymerase sigma-70 region 2" evidence="6">
    <location>
        <begin position="27"/>
        <end position="95"/>
    </location>
</feature>
<keyword evidence="5" id="KW-0804">Transcription</keyword>
<evidence type="ECO:0000256" key="4">
    <source>
        <dbReference type="ARBA" id="ARBA00023125"/>
    </source>
</evidence>
<dbReference type="InterPro" id="IPR013324">
    <property type="entry name" value="RNA_pol_sigma_r3/r4-like"/>
</dbReference>
<keyword evidence="3" id="KW-0731">Sigma factor</keyword>
<evidence type="ECO:0000259" key="6">
    <source>
        <dbReference type="Pfam" id="PF04542"/>
    </source>
</evidence>
<keyword evidence="8" id="KW-1185">Reference proteome</keyword>
<dbReference type="Pfam" id="PF04542">
    <property type="entry name" value="Sigma70_r2"/>
    <property type="match status" value="1"/>
</dbReference>
<dbReference type="AlphaFoldDB" id="A0A2U0HZD5"/>
<sequence>MAAKKIHPDQKYIEALLANNRELIDEIYTKFAPKVIGYVRKNSGDEAAARDIIQEALITVYDQAKTKGLQLTCPFDAYFFLICKRKWLNVLKKRSNKEVTIEEERLSIHDDAHEHATATQEFEQQQNLYIAMLSKLGETCKKIITLGFSSMSMQEVADQLDITYAYARKKKSLCIGKLTQLIKESPEYQQLKNG</sequence>
<dbReference type="InterPro" id="IPR007627">
    <property type="entry name" value="RNA_pol_sigma70_r2"/>
</dbReference>
<dbReference type="SUPFAM" id="SSF88659">
    <property type="entry name" value="Sigma3 and sigma4 domains of RNA polymerase sigma factors"/>
    <property type="match status" value="1"/>
</dbReference>
<protein>
    <submittedName>
        <fullName evidence="7">Sigma-70 family RNA polymerase sigma factor</fullName>
    </submittedName>
</protein>
<evidence type="ECO:0000256" key="2">
    <source>
        <dbReference type="ARBA" id="ARBA00023015"/>
    </source>
</evidence>
<evidence type="ECO:0000313" key="7">
    <source>
        <dbReference type="EMBL" id="PVW14214.1"/>
    </source>
</evidence>
<accession>A0A2U0HZD5</accession>
<dbReference type="GO" id="GO:0003677">
    <property type="term" value="F:DNA binding"/>
    <property type="evidence" value="ECO:0007669"/>
    <property type="project" value="UniProtKB-KW"/>
</dbReference>
<gene>
    <name evidence="7" type="ORF">DDV96_10420</name>
</gene>
<dbReference type="OrthoDB" id="1099849at2"/>
<dbReference type="InterPro" id="IPR014284">
    <property type="entry name" value="RNA_pol_sigma-70_dom"/>
</dbReference>
<dbReference type="GO" id="GO:0006352">
    <property type="term" value="P:DNA-templated transcription initiation"/>
    <property type="evidence" value="ECO:0007669"/>
    <property type="project" value="InterPro"/>
</dbReference>
<reference evidence="7 8" key="1">
    <citation type="submission" date="2018-04" db="EMBL/GenBank/DDBJ databases">
        <title>Marixanthomonas spongiae HN-E44 sp. nov., isolated from a marine sponge.</title>
        <authorList>
            <person name="Luo L."/>
            <person name="Zhuang L."/>
        </authorList>
    </citation>
    <scope>NUCLEOTIDE SEQUENCE [LARGE SCALE GENOMIC DNA]</scope>
    <source>
        <strain evidence="7 8">HN-E44</strain>
    </source>
</reference>
<evidence type="ECO:0000256" key="5">
    <source>
        <dbReference type="ARBA" id="ARBA00023163"/>
    </source>
</evidence>
<dbReference type="InterPro" id="IPR039425">
    <property type="entry name" value="RNA_pol_sigma-70-like"/>
</dbReference>
<comment type="caution">
    <text evidence="7">The sequence shown here is derived from an EMBL/GenBank/DDBJ whole genome shotgun (WGS) entry which is preliminary data.</text>
</comment>
<dbReference type="EMBL" id="QEHR01000006">
    <property type="protein sequence ID" value="PVW14214.1"/>
    <property type="molecule type" value="Genomic_DNA"/>
</dbReference>
<keyword evidence="2" id="KW-0805">Transcription regulation</keyword>
<dbReference type="PANTHER" id="PTHR43133:SF8">
    <property type="entry name" value="RNA POLYMERASE SIGMA FACTOR HI_1459-RELATED"/>
    <property type="match status" value="1"/>
</dbReference>
<proteinExistence type="inferred from homology"/>
<evidence type="ECO:0000313" key="8">
    <source>
        <dbReference type="Proteomes" id="UP000245962"/>
    </source>
</evidence>